<evidence type="ECO:0000313" key="2">
    <source>
        <dbReference type="Proteomes" id="UP000092207"/>
    </source>
</evidence>
<organism evidence="1 2">
    <name type="scientific">Mycobacterium scrofulaceum</name>
    <dbReference type="NCBI Taxonomy" id="1783"/>
    <lineage>
        <taxon>Bacteria</taxon>
        <taxon>Bacillati</taxon>
        <taxon>Actinomycetota</taxon>
        <taxon>Actinomycetes</taxon>
        <taxon>Mycobacteriales</taxon>
        <taxon>Mycobacteriaceae</taxon>
        <taxon>Mycobacterium</taxon>
    </lineage>
</organism>
<gene>
    <name evidence="1" type="ORF">A5679_23680</name>
</gene>
<dbReference type="EMBL" id="LZJY01000342">
    <property type="protein sequence ID" value="OBH91939.1"/>
    <property type="molecule type" value="Genomic_DNA"/>
</dbReference>
<comment type="caution">
    <text evidence="1">The sequence shown here is derived from an EMBL/GenBank/DDBJ whole genome shotgun (WGS) entry which is preliminary data.</text>
</comment>
<dbReference type="RefSeq" id="WP_067308961.1">
    <property type="nucleotide sequence ID" value="NZ_LZJY01000342.1"/>
</dbReference>
<accession>A0A1A2UTH6</accession>
<reference evidence="1 2" key="1">
    <citation type="submission" date="2016-06" db="EMBL/GenBank/DDBJ databases">
        <authorList>
            <person name="Kjaerup R.B."/>
            <person name="Dalgaard T.S."/>
            <person name="Juul-Madsen H.R."/>
        </authorList>
    </citation>
    <scope>NUCLEOTIDE SEQUENCE [LARGE SCALE GENOMIC DNA]</scope>
    <source>
        <strain evidence="1 2">E2838</strain>
    </source>
</reference>
<dbReference type="Proteomes" id="UP000092207">
    <property type="component" value="Unassembled WGS sequence"/>
</dbReference>
<protein>
    <recommendedName>
        <fullName evidence="3">Lipoprotein LppJ</fullName>
    </recommendedName>
</protein>
<dbReference type="AlphaFoldDB" id="A0A1A2UTH6"/>
<evidence type="ECO:0008006" key="3">
    <source>
        <dbReference type="Google" id="ProtNLM"/>
    </source>
</evidence>
<proteinExistence type="predicted"/>
<evidence type="ECO:0000313" key="1">
    <source>
        <dbReference type="EMBL" id="OBH91939.1"/>
    </source>
</evidence>
<sequence>MASTTIERRHPRSRQAALAALAAVFTLLIGGCGSVSPNQHSPGSSHPVDDSAHPLTDDQAMAQVIAPAKQIAAVANLQGVSGGFSFASCNDQGDPPYMGTVTMSFLLQGDPEAYFQQVRAAMVAHGWNDGPPPGQRYFGTTLNKDGVAANMGYVPSDHNYGQIMLYGQCRNTTDHRHDGKTNTTNITGELNAR</sequence>
<name>A0A1A2UTH6_MYCSC</name>